<feature type="transmembrane region" description="Helical" evidence="1">
    <location>
        <begin position="6"/>
        <end position="31"/>
    </location>
</feature>
<comment type="caution">
    <text evidence="2">The sequence shown here is derived from an EMBL/GenBank/DDBJ whole genome shotgun (WGS) entry which is preliminary data.</text>
</comment>
<keyword evidence="1" id="KW-1133">Transmembrane helix</keyword>
<reference evidence="3" key="1">
    <citation type="journal article" date="2017" name="Genome Announc.">
        <title>Draft Genome Sequence of Terrimicrobium sacchariphilum NM-5T, a Facultative Anaerobic Soil Bacterium of the Class Spartobacteria.</title>
        <authorList>
            <person name="Qiu Y.L."/>
            <person name="Tourlousse D.M."/>
            <person name="Matsuura N."/>
            <person name="Ohashi A."/>
            <person name="Sekiguchi Y."/>
        </authorList>
    </citation>
    <scope>NUCLEOTIDE SEQUENCE [LARGE SCALE GENOMIC DNA]</scope>
    <source>
        <strain evidence="3">NM-5</strain>
    </source>
</reference>
<evidence type="ECO:0000313" key="2">
    <source>
        <dbReference type="EMBL" id="GAT35330.1"/>
    </source>
</evidence>
<evidence type="ECO:0000256" key="1">
    <source>
        <dbReference type="SAM" id="Phobius"/>
    </source>
</evidence>
<keyword evidence="3" id="KW-1185">Reference proteome</keyword>
<sequence length="169" mass="17667">MGGREAGFSLVEACIAIGLVAFCLVALLGLFQIGLTQERQAVDQVQAAHILAAVSDEFRGLGRLPDGSTSTLTRGARFGLQLPASGAGVSQPSSSIRVDEQGEVATSGQTYVVHYWITPPTSAQGIYAPYRLKALVAWPGSASITGSADSPVLKNARGFVETTLEFNRG</sequence>
<keyword evidence="1" id="KW-0472">Membrane</keyword>
<dbReference type="Proteomes" id="UP000076023">
    <property type="component" value="Unassembled WGS sequence"/>
</dbReference>
<gene>
    <name evidence="2" type="ORF">TSACC_3395</name>
</gene>
<name>A0A146GDE0_TERSA</name>
<dbReference type="EMBL" id="BDCO01000003">
    <property type="protein sequence ID" value="GAT35330.1"/>
    <property type="molecule type" value="Genomic_DNA"/>
</dbReference>
<proteinExistence type="predicted"/>
<evidence type="ECO:0000313" key="3">
    <source>
        <dbReference type="Proteomes" id="UP000076023"/>
    </source>
</evidence>
<accession>A0A146GDE0</accession>
<protein>
    <submittedName>
        <fullName evidence="2">Verru_Chthon cassette protein B</fullName>
    </submittedName>
</protein>
<dbReference type="AlphaFoldDB" id="A0A146GDE0"/>
<keyword evidence="1" id="KW-0812">Transmembrane</keyword>
<dbReference type="InParanoid" id="A0A146GDE0"/>
<dbReference type="STRING" id="690879.TSACC_3395"/>
<organism evidence="2 3">
    <name type="scientific">Terrimicrobium sacchariphilum</name>
    <dbReference type="NCBI Taxonomy" id="690879"/>
    <lineage>
        <taxon>Bacteria</taxon>
        <taxon>Pseudomonadati</taxon>
        <taxon>Verrucomicrobiota</taxon>
        <taxon>Terrimicrobiia</taxon>
        <taxon>Terrimicrobiales</taxon>
        <taxon>Terrimicrobiaceae</taxon>
        <taxon>Terrimicrobium</taxon>
    </lineage>
</organism>